<name>A0A2N8LBJ0_9STRE</name>
<evidence type="ECO:0000313" key="2">
    <source>
        <dbReference type="Proteomes" id="UP000235963"/>
    </source>
</evidence>
<evidence type="ECO:0000313" key="1">
    <source>
        <dbReference type="EMBL" id="PND47533.1"/>
    </source>
</evidence>
<gene>
    <name evidence="1" type="ORF">AT575_06495</name>
</gene>
<accession>A0A2N8LBJ0</accession>
<sequence>MFFYQGIDIGHLCMTLILHLNEAGQFPIDFFGTHCQQVWIHYLKISYQTGSFRMILATLFNHSKVSHFLLKKQEK</sequence>
<comment type="caution">
    <text evidence="1">The sequence shown here is derived from an EMBL/GenBank/DDBJ whole genome shotgun (WGS) entry which is preliminary data.</text>
</comment>
<reference evidence="1 2" key="1">
    <citation type="submission" date="2015-12" db="EMBL/GenBank/DDBJ databases">
        <title>Streptococcus penaeicida sp. nov.</title>
        <authorList>
            <person name="Gomez-Gil B."/>
            <person name="Morales-Covarrubias M."/>
        </authorList>
    </citation>
    <scope>NUCLEOTIDE SEQUENCE [LARGE SCALE GENOMIC DNA]</scope>
    <source>
        <strain evidence="1 2">CAIM 1838</strain>
    </source>
</reference>
<dbReference type="Proteomes" id="UP000235963">
    <property type="component" value="Unassembled WGS sequence"/>
</dbReference>
<keyword evidence="2" id="KW-1185">Reference proteome</keyword>
<organism evidence="1 2">
    <name type="scientific">Streptococcus penaeicida</name>
    <dbReference type="NCBI Taxonomy" id="1765960"/>
    <lineage>
        <taxon>Bacteria</taxon>
        <taxon>Bacillati</taxon>
        <taxon>Bacillota</taxon>
        <taxon>Bacilli</taxon>
        <taxon>Lactobacillales</taxon>
        <taxon>Streptococcaceae</taxon>
        <taxon>Streptococcus</taxon>
    </lineage>
</organism>
<protein>
    <submittedName>
        <fullName evidence="1">Uncharacterized protein</fullName>
    </submittedName>
</protein>
<proteinExistence type="predicted"/>
<dbReference type="AlphaFoldDB" id="A0A2N8LBJ0"/>
<dbReference type="EMBL" id="LOCM01000024">
    <property type="protein sequence ID" value="PND47533.1"/>
    <property type="molecule type" value="Genomic_DNA"/>
</dbReference>